<dbReference type="AlphaFoldDB" id="A0A1F7JCK0"/>
<name>A0A1F7JCK0_9BACT</name>
<dbReference type="NCBIfam" id="TIGR00967">
    <property type="entry name" value="3a0501s007"/>
    <property type="match status" value="1"/>
</dbReference>
<dbReference type="PRINTS" id="PR00303">
    <property type="entry name" value="SECYTRNLCASE"/>
</dbReference>
<dbReference type="InterPro" id="IPR002208">
    <property type="entry name" value="SecY/SEC61-alpha"/>
</dbReference>
<comment type="function">
    <text evidence="10 11">The central subunit of the protein translocation channel SecYEG. Consists of two halves formed by TMs 1-5 and 6-10. These two domains form a lateral gate at the front which open onto the bilayer between TMs 2 and 7, and are clamped together by SecE at the back. The channel is closed by both a pore ring composed of hydrophobic SecY resides and a short helix (helix 2A) on the extracellular side of the membrane which forms a plug. The plug probably moves laterally to allow the channel to open. The ring and the pore may move independently.</text>
</comment>
<organism evidence="14 15">
    <name type="scientific">Candidatus Roizmanbacteria bacterium RIFCSPLOWO2_02_FULL_36_11</name>
    <dbReference type="NCBI Taxonomy" id="1802071"/>
    <lineage>
        <taxon>Bacteria</taxon>
        <taxon>Candidatus Roizmaniibacteriota</taxon>
    </lineage>
</organism>
<comment type="similarity">
    <text evidence="2 10 13">Belongs to the SecY/SEC61-alpha family.</text>
</comment>
<dbReference type="PIRSF" id="PIRSF004557">
    <property type="entry name" value="SecY"/>
    <property type="match status" value="1"/>
</dbReference>
<evidence type="ECO:0000256" key="3">
    <source>
        <dbReference type="ARBA" id="ARBA00022448"/>
    </source>
</evidence>
<dbReference type="PANTHER" id="PTHR10906">
    <property type="entry name" value="SECY/SEC61-ALPHA FAMILY MEMBER"/>
    <property type="match status" value="1"/>
</dbReference>
<comment type="subcellular location">
    <subcellularLocation>
        <location evidence="10">Cell membrane</location>
        <topology evidence="10">Multi-pass membrane protein</topology>
    </subcellularLocation>
    <subcellularLocation>
        <location evidence="1 12">Membrane</location>
        <topology evidence="1 12">Multi-pass membrane protein</topology>
    </subcellularLocation>
</comment>
<comment type="subunit">
    <text evidence="10">Component of the Sec protein translocase complex. Heterotrimer consisting of SecY, SecE and SecG subunits. The heterotrimers can form oligomers, although 1 heterotrimer is thought to be able to translocate proteins. Interacts with the ribosome. Interacts with SecDF, and other proteins may be involved. Interacts with SecA.</text>
</comment>
<protein>
    <recommendedName>
        <fullName evidence="9 10">Protein translocase subunit SecY</fullName>
    </recommendedName>
</protein>
<dbReference type="GO" id="GO:0006605">
    <property type="term" value="P:protein targeting"/>
    <property type="evidence" value="ECO:0007669"/>
    <property type="project" value="UniProtKB-UniRule"/>
</dbReference>
<dbReference type="GO" id="GO:0043952">
    <property type="term" value="P:protein transport by the Sec complex"/>
    <property type="evidence" value="ECO:0007669"/>
    <property type="project" value="UniProtKB-UniRule"/>
</dbReference>
<dbReference type="GO" id="GO:0065002">
    <property type="term" value="P:intracellular protein transmembrane transport"/>
    <property type="evidence" value="ECO:0007669"/>
    <property type="project" value="UniProtKB-UniRule"/>
</dbReference>
<evidence type="ECO:0000256" key="9">
    <source>
        <dbReference type="ARBA" id="ARBA00039733"/>
    </source>
</evidence>
<dbReference type="Proteomes" id="UP000177418">
    <property type="component" value="Unassembled WGS sequence"/>
</dbReference>
<feature type="transmembrane region" description="Helical" evidence="10">
    <location>
        <begin position="307"/>
        <end position="330"/>
    </location>
</feature>
<keyword evidence="8 10" id="KW-0472">Membrane</keyword>
<dbReference type="HAMAP" id="MF_01465">
    <property type="entry name" value="SecY"/>
    <property type="match status" value="1"/>
</dbReference>
<feature type="transmembrane region" description="Helical" evidence="10">
    <location>
        <begin position="362"/>
        <end position="384"/>
    </location>
</feature>
<evidence type="ECO:0000256" key="7">
    <source>
        <dbReference type="ARBA" id="ARBA00023010"/>
    </source>
</evidence>
<reference evidence="14 15" key="1">
    <citation type="journal article" date="2016" name="Nat. Commun.">
        <title>Thousands of microbial genomes shed light on interconnected biogeochemical processes in an aquifer system.</title>
        <authorList>
            <person name="Anantharaman K."/>
            <person name="Brown C.T."/>
            <person name="Hug L.A."/>
            <person name="Sharon I."/>
            <person name="Castelle C.J."/>
            <person name="Probst A.J."/>
            <person name="Thomas B.C."/>
            <person name="Singh A."/>
            <person name="Wilkins M.J."/>
            <person name="Karaoz U."/>
            <person name="Brodie E.L."/>
            <person name="Williams K.H."/>
            <person name="Hubbard S.S."/>
            <person name="Banfield J.F."/>
        </authorList>
    </citation>
    <scope>NUCLEOTIDE SEQUENCE [LARGE SCALE GENOMIC DNA]</scope>
</reference>
<keyword evidence="5 10" id="KW-0653">Protein transport</keyword>
<dbReference type="GO" id="GO:0005886">
    <property type="term" value="C:plasma membrane"/>
    <property type="evidence" value="ECO:0007669"/>
    <property type="project" value="UniProtKB-SubCell"/>
</dbReference>
<evidence type="ECO:0000256" key="5">
    <source>
        <dbReference type="ARBA" id="ARBA00022927"/>
    </source>
</evidence>
<feature type="transmembrane region" description="Helical" evidence="10">
    <location>
        <begin position="146"/>
        <end position="167"/>
    </location>
</feature>
<keyword evidence="4 10" id="KW-0812">Transmembrane</keyword>
<feature type="transmembrane region" description="Helical" evidence="10">
    <location>
        <begin position="390"/>
        <end position="411"/>
    </location>
</feature>
<dbReference type="SUPFAM" id="SSF103491">
    <property type="entry name" value="Preprotein translocase SecY subunit"/>
    <property type="match status" value="1"/>
</dbReference>
<dbReference type="PROSITE" id="PS00756">
    <property type="entry name" value="SECY_2"/>
    <property type="match status" value="1"/>
</dbReference>
<evidence type="ECO:0000256" key="6">
    <source>
        <dbReference type="ARBA" id="ARBA00022989"/>
    </source>
</evidence>
<accession>A0A1F7JCK0</accession>
<feature type="transmembrane region" description="Helical" evidence="10">
    <location>
        <begin position="21"/>
        <end position="42"/>
    </location>
</feature>
<dbReference type="EMBL" id="MGAV01000021">
    <property type="protein sequence ID" value="OGK53317.1"/>
    <property type="molecule type" value="Genomic_DNA"/>
</dbReference>
<feature type="transmembrane region" description="Helical" evidence="10">
    <location>
        <begin position="62"/>
        <end position="95"/>
    </location>
</feature>
<evidence type="ECO:0000256" key="4">
    <source>
        <dbReference type="ARBA" id="ARBA00022692"/>
    </source>
</evidence>
<comment type="caution">
    <text evidence="14">The sequence shown here is derived from an EMBL/GenBank/DDBJ whole genome shotgun (WGS) entry which is preliminary data.</text>
</comment>
<evidence type="ECO:0000256" key="12">
    <source>
        <dbReference type="RuleBase" id="RU003484"/>
    </source>
</evidence>
<dbReference type="PROSITE" id="PS00755">
    <property type="entry name" value="SECY_1"/>
    <property type="match status" value="1"/>
</dbReference>
<dbReference type="InterPro" id="IPR026593">
    <property type="entry name" value="SecY"/>
</dbReference>
<keyword evidence="10" id="KW-1003">Cell membrane</keyword>
<evidence type="ECO:0000313" key="14">
    <source>
        <dbReference type="EMBL" id="OGK53317.1"/>
    </source>
</evidence>
<evidence type="ECO:0000313" key="15">
    <source>
        <dbReference type="Proteomes" id="UP000177418"/>
    </source>
</evidence>
<keyword evidence="3 10" id="KW-0813">Transport</keyword>
<dbReference type="InterPro" id="IPR023201">
    <property type="entry name" value="SecY_dom_sf"/>
</dbReference>
<evidence type="ECO:0000256" key="1">
    <source>
        <dbReference type="ARBA" id="ARBA00004141"/>
    </source>
</evidence>
<dbReference type="FunFam" id="1.10.3370.10:FF:000001">
    <property type="entry name" value="Preprotein translocase subunit SecY"/>
    <property type="match status" value="1"/>
</dbReference>
<dbReference type="InterPro" id="IPR030659">
    <property type="entry name" value="SecY_CS"/>
</dbReference>
<dbReference type="Pfam" id="PF00344">
    <property type="entry name" value="SecY"/>
    <property type="match status" value="1"/>
</dbReference>
<evidence type="ECO:0000256" key="10">
    <source>
        <dbReference type="HAMAP-Rule" id="MF_01465"/>
    </source>
</evidence>
<evidence type="ECO:0000256" key="8">
    <source>
        <dbReference type="ARBA" id="ARBA00023136"/>
    </source>
</evidence>
<proteinExistence type="inferred from homology"/>
<feature type="transmembrane region" description="Helical" evidence="10">
    <location>
        <begin position="206"/>
        <end position="227"/>
    </location>
</feature>
<evidence type="ECO:0000256" key="13">
    <source>
        <dbReference type="RuleBase" id="RU004349"/>
    </source>
</evidence>
<feature type="transmembrane region" description="Helical" evidence="10">
    <location>
        <begin position="179"/>
        <end position="200"/>
    </location>
</feature>
<sequence length="427" mass="47568">MKNVLDKLRNVFQDPVLRKKILFTFGLFFVFRVFAFLPIPVVDLVRLRSLFSQNQFLSLLDIFSGGTLINFSVMALGLSPFINASIIIQLLTSVIPNLEALTKEGEHGRAKLNQYTRFLTVPITLVQSIGIYVLLQNQKVISPLNFIQFISFIVTMMAGTMILVWFGELISEFGIGNGISLLIFTGIVARIPVVFTQTALTITPEFMINFLMVAILGVVVVGGVVFINEAVRKIPIYYAKRIKGNRIYQGASNFLPLKLNQTGMIPIIFAISFVLFPQLVGSFLTYVKNPALASIGKFLTSVFNPNGFFYNFFYFILVVGFTFFYTMVVFNPEKISEEIQKHGGFIPGIRPGSATKEYLEKILYRLTVVGAFFLGSIAILPAIVSSVTGIKNIIIGGAGILIVVSVVLETFKQIEAQMVMKSYDKFL</sequence>
<dbReference type="Gene3D" id="1.10.3370.10">
    <property type="entry name" value="SecY subunit domain"/>
    <property type="match status" value="1"/>
</dbReference>
<keyword evidence="7 10" id="KW-0811">Translocation</keyword>
<feature type="transmembrane region" description="Helical" evidence="10">
    <location>
        <begin position="267"/>
        <end position="287"/>
    </location>
</feature>
<evidence type="ECO:0000256" key="2">
    <source>
        <dbReference type="ARBA" id="ARBA00005751"/>
    </source>
</evidence>
<feature type="transmembrane region" description="Helical" evidence="10">
    <location>
        <begin position="115"/>
        <end position="134"/>
    </location>
</feature>
<gene>
    <name evidence="10" type="primary">secY</name>
    <name evidence="14" type="ORF">A3H78_03370</name>
</gene>
<keyword evidence="6 10" id="KW-1133">Transmembrane helix</keyword>
<evidence type="ECO:0000256" key="11">
    <source>
        <dbReference type="RuleBase" id="RU000537"/>
    </source>
</evidence>